<dbReference type="SUPFAM" id="SSF49899">
    <property type="entry name" value="Concanavalin A-like lectins/glucanases"/>
    <property type="match status" value="1"/>
</dbReference>
<dbReference type="Pfam" id="PF00622">
    <property type="entry name" value="SPRY"/>
    <property type="match status" value="1"/>
</dbReference>
<evidence type="ECO:0000256" key="8">
    <source>
        <dbReference type="SAM" id="Coils"/>
    </source>
</evidence>
<dbReference type="Gene3D" id="3.30.40.10">
    <property type="entry name" value="Zinc/RING finger domain, C3HC4 (zinc finger)"/>
    <property type="match status" value="1"/>
</dbReference>
<dbReference type="InterPro" id="IPR006574">
    <property type="entry name" value="PRY"/>
</dbReference>
<keyword evidence="3" id="KW-0963">Cytoplasm</keyword>
<dbReference type="PROSITE" id="PS50188">
    <property type="entry name" value="B302_SPRY"/>
    <property type="match status" value="1"/>
</dbReference>
<dbReference type="InterPro" id="IPR000315">
    <property type="entry name" value="Znf_B-box"/>
</dbReference>
<dbReference type="InterPro" id="IPR001841">
    <property type="entry name" value="Znf_RING"/>
</dbReference>
<evidence type="ECO:0000256" key="7">
    <source>
        <dbReference type="PROSITE-ProRule" id="PRU00024"/>
    </source>
</evidence>
<dbReference type="PROSITE" id="PS00518">
    <property type="entry name" value="ZF_RING_1"/>
    <property type="match status" value="1"/>
</dbReference>
<keyword evidence="8" id="KW-0175">Coiled coil</keyword>
<dbReference type="Pfam" id="PF13765">
    <property type="entry name" value="PRY"/>
    <property type="match status" value="1"/>
</dbReference>
<comment type="caution">
    <text evidence="12">The sequence shown here is derived from an EMBL/GenBank/DDBJ whole genome shotgun (WGS) entry which is preliminary data.</text>
</comment>
<dbReference type="SMART" id="SM00184">
    <property type="entry name" value="RING"/>
    <property type="match status" value="1"/>
</dbReference>
<reference evidence="12" key="1">
    <citation type="submission" date="2020-10" db="EMBL/GenBank/DDBJ databases">
        <title>Chromosome-scale genome assembly of the Allis shad, Alosa alosa.</title>
        <authorList>
            <person name="Margot Z."/>
            <person name="Christophe K."/>
            <person name="Cabau C."/>
            <person name="Louis A."/>
            <person name="Berthelot C."/>
            <person name="Parey E."/>
            <person name="Roest Crollius H."/>
            <person name="Montfort J."/>
            <person name="Robinson-Rechavi M."/>
            <person name="Bucao C."/>
            <person name="Bouchez O."/>
            <person name="Gislard M."/>
            <person name="Lluch J."/>
            <person name="Milhes M."/>
            <person name="Lampietro C."/>
            <person name="Lopez Roques C."/>
            <person name="Donnadieu C."/>
            <person name="Braasch I."/>
            <person name="Desvignes T."/>
            <person name="Postlethwait J."/>
            <person name="Bobe J."/>
            <person name="Guiguen Y."/>
        </authorList>
    </citation>
    <scope>NUCLEOTIDE SEQUENCE</scope>
    <source>
        <strain evidence="12">M-15738</strain>
        <tissue evidence="12">Blood</tissue>
    </source>
</reference>
<feature type="domain" description="B30.2/SPRY" evidence="11">
    <location>
        <begin position="282"/>
        <end position="474"/>
    </location>
</feature>
<evidence type="ECO:0000313" key="13">
    <source>
        <dbReference type="Proteomes" id="UP000823561"/>
    </source>
</evidence>
<keyword evidence="4" id="KW-0479">Metal-binding</keyword>
<keyword evidence="5 7" id="KW-0863">Zinc-finger</keyword>
<evidence type="ECO:0000259" key="11">
    <source>
        <dbReference type="PROSITE" id="PS50188"/>
    </source>
</evidence>
<dbReference type="PROSITE" id="PS50089">
    <property type="entry name" value="ZF_RING_2"/>
    <property type="match status" value="1"/>
</dbReference>
<dbReference type="InterPro" id="IPR017907">
    <property type="entry name" value="Znf_RING_CS"/>
</dbReference>
<feature type="domain" description="RING-type" evidence="9">
    <location>
        <begin position="14"/>
        <end position="54"/>
    </location>
</feature>
<feature type="domain" description="B box-type" evidence="10">
    <location>
        <begin position="94"/>
        <end position="135"/>
    </location>
</feature>
<evidence type="ECO:0008006" key="14">
    <source>
        <dbReference type="Google" id="ProtNLM"/>
    </source>
</evidence>
<accession>A0AAV6G9W3</accession>
<evidence type="ECO:0000256" key="2">
    <source>
        <dbReference type="ARBA" id="ARBA00008518"/>
    </source>
</evidence>
<dbReference type="InterPro" id="IPR050143">
    <property type="entry name" value="TRIM/RBCC"/>
</dbReference>
<dbReference type="PROSITE" id="PS50119">
    <property type="entry name" value="ZF_BBOX"/>
    <property type="match status" value="1"/>
</dbReference>
<dbReference type="Pfam" id="PF00097">
    <property type="entry name" value="zf-C3HC4"/>
    <property type="match status" value="1"/>
</dbReference>
<feature type="coiled-coil region" evidence="8">
    <location>
        <begin position="197"/>
        <end position="224"/>
    </location>
</feature>
<dbReference type="AlphaFoldDB" id="A0AAV6G9W3"/>
<dbReference type="InterPro" id="IPR003877">
    <property type="entry name" value="SPRY_dom"/>
</dbReference>
<evidence type="ECO:0000256" key="1">
    <source>
        <dbReference type="ARBA" id="ARBA00004496"/>
    </source>
</evidence>
<dbReference type="Gene3D" id="3.30.160.60">
    <property type="entry name" value="Classic Zinc Finger"/>
    <property type="match status" value="1"/>
</dbReference>
<comment type="similarity">
    <text evidence="2">Belongs to the TRIM/RBCC family.</text>
</comment>
<dbReference type="InterPro" id="IPR018957">
    <property type="entry name" value="Znf_C3HC4_RING-type"/>
</dbReference>
<dbReference type="InterPro" id="IPR003879">
    <property type="entry name" value="Butyrophylin_SPRY"/>
</dbReference>
<evidence type="ECO:0000259" key="10">
    <source>
        <dbReference type="PROSITE" id="PS50119"/>
    </source>
</evidence>
<dbReference type="EMBL" id="JADWDJ010000013">
    <property type="protein sequence ID" value="KAG5270887.1"/>
    <property type="molecule type" value="Genomic_DNA"/>
</dbReference>
<gene>
    <name evidence="12" type="ORF">AALO_G00173420</name>
</gene>
<dbReference type="PANTHER" id="PTHR24103">
    <property type="entry name" value="E3 UBIQUITIN-PROTEIN LIGASE TRIM"/>
    <property type="match status" value="1"/>
</dbReference>
<dbReference type="GO" id="GO:0008270">
    <property type="term" value="F:zinc ion binding"/>
    <property type="evidence" value="ECO:0007669"/>
    <property type="project" value="UniProtKB-KW"/>
</dbReference>
<dbReference type="InterPro" id="IPR043136">
    <property type="entry name" value="B30.2/SPRY_sf"/>
</dbReference>
<proteinExistence type="inferred from homology"/>
<keyword evidence="13" id="KW-1185">Reference proteome</keyword>
<dbReference type="Gene3D" id="2.60.120.920">
    <property type="match status" value="1"/>
</dbReference>
<protein>
    <recommendedName>
        <fullName evidence="14">Tripartite motif-containing protein 35-like</fullName>
    </recommendedName>
</protein>
<name>A0AAV6G9W3_9TELE</name>
<comment type="subcellular location">
    <subcellularLocation>
        <location evidence="1">Cytoplasm</location>
    </subcellularLocation>
</comment>
<dbReference type="SUPFAM" id="SSF57850">
    <property type="entry name" value="RING/U-box"/>
    <property type="match status" value="1"/>
</dbReference>
<evidence type="ECO:0000256" key="3">
    <source>
        <dbReference type="ARBA" id="ARBA00022490"/>
    </source>
</evidence>
<dbReference type="CDD" id="cd12893">
    <property type="entry name" value="SPRY_PRY_TRIM35"/>
    <property type="match status" value="1"/>
</dbReference>
<dbReference type="SMART" id="SM00449">
    <property type="entry name" value="SPRY"/>
    <property type="match status" value="1"/>
</dbReference>
<keyword evidence="6" id="KW-0862">Zinc</keyword>
<evidence type="ECO:0000256" key="6">
    <source>
        <dbReference type="ARBA" id="ARBA00022833"/>
    </source>
</evidence>
<sequence length="477" mass="54571">MACKTSLPEEDLTCPVCRDIFRDPVVLSCSHSICKTCLRQFWNTKVSRECPLCRKRSLDAEPPCNLALRNLCEAVLSQREKASESDQCRTWPVRSGVLCPAHGEQFKLFCLEDKQPLCVVCRDSRQHKCHECQPLDEATLGLKEKLRNKLPALQEKLKAFKEIKQTYDETADHIKCQAQSTQKLIKKEFEKMHQFLREEEAARLEALQNELEQKTSLMKSTFDKMARDILFLSDTIRTIEEEIRAEDISFLQNVKGTMERAQCTLQDPERASGALLNVAQHLGNLKFDVWKKMQNLVQYTPVILDPNTADARLTLSDDLTSVTYSDKRQQLPDNPERFNWYLCVLGSEGFLSGAHSWDVDVGDSTLWMLGVTTESNQRKGLIFFNSGVWCVLHMDGRYKSRSSGQTGSPLPVNGKLQRVRVQLNLAKGTVSFSDSVHDTHLHTFRHTFSERVFPFFFNWCAQSPLRILPQRSSITMG</sequence>
<dbReference type="Pfam" id="PF00643">
    <property type="entry name" value="zf-B_box"/>
    <property type="match status" value="1"/>
</dbReference>
<dbReference type="PRINTS" id="PR01407">
    <property type="entry name" value="BUTYPHLNCDUF"/>
</dbReference>
<dbReference type="InterPro" id="IPR001870">
    <property type="entry name" value="B30.2/SPRY"/>
</dbReference>
<evidence type="ECO:0000313" key="12">
    <source>
        <dbReference type="EMBL" id="KAG5270887.1"/>
    </source>
</evidence>
<dbReference type="FunFam" id="2.60.120.920:FF:000004">
    <property type="entry name" value="Butyrophilin subfamily 1 member A1"/>
    <property type="match status" value="1"/>
</dbReference>
<evidence type="ECO:0000256" key="4">
    <source>
        <dbReference type="ARBA" id="ARBA00022723"/>
    </source>
</evidence>
<dbReference type="SMART" id="SM00336">
    <property type="entry name" value="BBOX"/>
    <property type="match status" value="1"/>
</dbReference>
<evidence type="ECO:0000256" key="5">
    <source>
        <dbReference type="ARBA" id="ARBA00022771"/>
    </source>
</evidence>
<dbReference type="InterPro" id="IPR013083">
    <property type="entry name" value="Znf_RING/FYVE/PHD"/>
</dbReference>
<dbReference type="Proteomes" id="UP000823561">
    <property type="component" value="Chromosome 13"/>
</dbReference>
<evidence type="ECO:0000259" key="9">
    <source>
        <dbReference type="PROSITE" id="PS50089"/>
    </source>
</evidence>
<dbReference type="InterPro" id="IPR013320">
    <property type="entry name" value="ConA-like_dom_sf"/>
</dbReference>
<organism evidence="12 13">
    <name type="scientific">Alosa alosa</name>
    <name type="common">allis shad</name>
    <dbReference type="NCBI Taxonomy" id="278164"/>
    <lineage>
        <taxon>Eukaryota</taxon>
        <taxon>Metazoa</taxon>
        <taxon>Chordata</taxon>
        <taxon>Craniata</taxon>
        <taxon>Vertebrata</taxon>
        <taxon>Euteleostomi</taxon>
        <taxon>Actinopterygii</taxon>
        <taxon>Neopterygii</taxon>
        <taxon>Teleostei</taxon>
        <taxon>Clupei</taxon>
        <taxon>Clupeiformes</taxon>
        <taxon>Clupeoidei</taxon>
        <taxon>Clupeidae</taxon>
        <taxon>Alosa</taxon>
    </lineage>
</organism>
<dbReference type="SMART" id="SM00589">
    <property type="entry name" value="PRY"/>
    <property type="match status" value="1"/>
</dbReference>
<dbReference type="SUPFAM" id="SSF57845">
    <property type="entry name" value="B-box zinc-binding domain"/>
    <property type="match status" value="1"/>
</dbReference>